<dbReference type="Proteomes" id="UP000041254">
    <property type="component" value="Unassembled WGS sequence"/>
</dbReference>
<accession>A0A0G4EFN0</accession>
<dbReference type="InParanoid" id="A0A0G4EFN0"/>
<dbReference type="VEuPathDB" id="CryptoDB:Vbra_7268"/>
<feature type="compositionally biased region" description="Gly residues" evidence="1">
    <location>
        <begin position="112"/>
        <end position="122"/>
    </location>
</feature>
<evidence type="ECO:0000313" key="2">
    <source>
        <dbReference type="EMBL" id="CEL94542.1"/>
    </source>
</evidence>
<protein>
    <submittedName>
        <fullName evidence="2">Uncharacterized protein</fullName>
    </submittedName>
</protein>
<sequence>MAWMPSATPREVVEDADIWQRCHLRRANRLSDDGRDDVTDQGDGDQRRELQGLTPEEIAQLEAIFGGSAGSDNAGSDSVSSNSTSSYSTGFNRWSSLGDSESSSSSGSSGSLPGGSSGGGAGLPRPNGDSENADDTFNPDGIVDPPAPDSTSGDGPTTTSTGAGGGNGGGSIGGGGDAGGGGGGGDGGGDGE</sequence>
<feature type="compositionally biased region" description="Low complexity" evidence="1">
    <location>
        <begin position="149"/>
        <end position="161"/>
    </location>
</feature>
<name>A0A0G4EFN0_VITBC</name>
<evidence type="ECO:0000256" key="1">
    <source>
        <dbReference type="SAM" id="MobiDB-lite"/>
    </source>
</evidence>
<keyword evidence="3" id="KW-1185">Reference proteome</keyword>
<feature type="compositionally biased region" description="Gly residues" evidence="1">
    <location>
        <begin position="162"/>
        <end position="192"/>
    </location>
</feature>
<evidence type="ECO:0000313" key="3">
    <source>
        <dbReference type="Proteomes" id="UP000041254"/>
    </source>
</evidence>
<feature type="compositionally biased region" description="Basic and acidic residues" evidence="1">
    <location>
        <begin position="29"/>
        <end position="50"/>
    </location>
</feature>
<gene>
    <name evidence="2" type="ORF">Vbra_7268</name>
</gene>
<dbReference type="EMBL" id="CDMY01000221">
    <property type="protein sequence ID" value="CEL94542.1"/>
    <property type="molecule type" value="Genomic_DNA"/>
</dbReference>
<proteinExistence type="predicted"/>
<dbReference type="AlphaFoldDB" id="A0A0G4EFN0"/>
<feature type="compositionally biased region" description="Low complexity" evidence="1">
    <location>
        <begin position="70"/>
        <end position="111"/>
    </location>
</feature>
<organism evidence="2 3">
    <name type="scientific">Vitrella brassicaformis (strain CCMP3155)</name>
    <dbReference type="NCBI Taxonomy" id="1169540"/>
    <lineage>
        <taxon>Eukaryota</taxon>
        <taxon>Sar</taxon>
        <taxon>Alveolata</taxon>
        <taxon>Colpodellida</taxon>
        <taxon>Vitrellaceae</taxon>
        <taxon>Vitrella</taxon>
    </lineage>
</organism>
<feature type="region of interest" description="Disordered" evidence="1">
    <location>
        <begin position="26"/>
        <end position="192"/>
    </location>
</feature>
<reference evidence="2 3" key="1">
    <citation type="submission" date="2014-11" db="EMBL/GenBank/DDBJ databases">
        <authorList>
            <person name="Zhu J."/>
            <person name="Qi W."/>
            <person name="Song R."/>
        </authorList>
    </citation>
    <scope>NUCLEOTIDE SEQUENCE [LARGE SCALE GENOMIC DNA]</scope>
</reference>